<evidence type="ECO:0000313" key="2">
    <source>
        <dbReference type="Proteomes" id="UP000887226"/>
    </source>
</evidence>
<name>A0A9P8CJI3_9HELO</name>
<reference evidence="1" key="1">
    <citation type="journal article" date="2021" name="IMA Fungus">
        <title>Genomic characterization of three marine fungi, including Emericellopsis atlantica sp. nov. with signatures of a generalist lifestyle and marine biomass degradation.</title>
        <authorList>
            <person name="Hagestad O.C."/>
            <person name="Hou L."/>
            <person name="Andersen J.H."/>
            <person name="Hansen E.H."/>
            <person name="Altermark B."/>
            <person name="Li C."/>
            <person name="Kuhnert E."/>
            <person name="Cox R.J."/>
            <person name="Crous P.W."/>
            <person name="Spatafora J.W."/>
            <person name="Lail K."/>
            <person name="Amirebrahimi M."/>
            <person name="Lipzen A."/>
            <person name="Pangilinan J."/>
            <person name="Andreopoulos W."/>
            <person name="Hayes R.D."/>
            <person name="Ng V."/>
            <person name="Grigoriev I.V."/>
            <person name="Jackson S.A."/>
            <person name="Sutton T.D.S."/>
            <person name="Dobson A.D.W."/>
            <person name="Rama T."/>
        </authorList>
    </citation>
    <scope>NUCLEOTIDE SEQUENCE</scope>
    <source>
        <strain evidence="1">TRa3180A</strain>
    </source>
</reference>
<evidence type="ECO:0000313" key="1">
    <source>
        <dbReference type="EMBL" id="KAG9249027.1"/>
    </source>
</evidence>
<comment type="caution">
    <text evidence="1">The sequence shown here is derived from an EMBL/GenBank/DDBJ whole genome shotgun (WGS) entry which is preliminary data.</text>
</comment>
<protein>
    <submittedName>
        <fullName evidence="1">Uncharacterized protein</fullName>
    </submittedName>
</protein>
<dbReference type="EMBL" id="MU253740">
    <property type="protein sequence ID" value="KAG9249027.1"/>
    <property type="molecule type" value="Genomic_DNA"/>
</dbReference>
<accession>A0A9P8CJI3</accession>
<dbReference type="AlphaFoldDB" id="A0A9P8CJI3"/>
<keyword evidence="2" id="KW-1185">Reference proteome</keyword>
<dbReference type="Proteomes" id="UP000887226">
    <property type="component" value="Unassembled WGS sequence"/>
</dbReference>
<organism evidence="1 2">
    <name type="scientific">Calycina marina</name>
    <dbReference type="NCBI Taxonomy" id="1763456"/>
    <lineage>
        <taxon>Eukaryota</taxon>
        <taxon>Fungi</taxon>
        <taxon>Dikarya</taxon>
        <taxon>Ascomycota</taxon>
        <taxon>Pezizomycotina</taxon>
        <taxon>Leotiomycetes</taxon>
        <taxon>Helotiales</taxon>
        <taxon>Pezizellaceae</taxon>
        <taxon>Calycina</taxon>
    </lineage>
</organism>
<gene>
    <name evidence="1" type="ORF">BJ878DRAFT_485823</name>
</gene>
<sequence length="211" mass="24010">MTGYYNNVLKETHPRVSAINVYHSRSHQLHYEVFFMKRALAQQIPQDEDQAVIVRSILSMPNYPVNGRQNIPIVTSIPYNSPSMNLAVGRDDIQKVSGAYAQYFEEREQLDHMTIRESELNLLRTNAALVPVMDRFNYLISLHGLLKVQLGVNGDDLTGIAPYRPHVDEARTLEGIIQAFGRHRMQDAEEAHSLSSARTFTLYSQVAHLDC</sequence>
<proteinExistence type="predicted"/>